<proteinExistence type="predicted"/>
<dbReference type="InterPro" id="IPR036157">
    <property type="entry name" value="dUTPase-like_sf"/>
</dbReference>
<dbReference type="SUPFAM" id="SSF51283">
    <property type="entry name" value="dUTPase-like"/>
    <property type="match status" value="1"/>
</dbReference>
<organism evidence="3 4">
    <name type="scientific">Jimgerdemannia flammicorona</name>
    <dbReference type="NCBI Taxonomy" id="994334"/>
    <lineage>
        <taxon>Eukaryota</taxon>
        <taxon>Fungi</taxon>
        <taxon>Fungi incertae sedis</taxon>
        <taxon>Mucoromycota</taxon>
        <taxon>Mucoromycotina</taxon>
        <taxon>Endogonomycetes</taxon>
        <taxon>Endogonales</taxon>
        <taxon>Endogonaceae</taxon>
        <taxon>Jimgerdemannia</taxon>
    </lineage>
</organism>
<dbReference type="EMBL" id="RBNI01024803">
    <property type="protein sequence ID" value="RUO95907.1"/>
    <property type="molecule type" value="Genomic_DNA"/>
</dbReference>
<comment type="caution">
    <text evidence="3">The sequence shown here is derived from an EMBL/GenBank/DDBJ whole genome shotgun (WGS) entry which is preliminary data.</text>
</comment>
<feature type="domain" description="dUTPase-like" evidence="2">
    <location>
        <begin position="17"/>
        <end position="70"/>
    </location>
</feature>
<accession>A0A432ZZI6</accession>
<evidence type="ECO:0000259" key="2">
    <source>
        <dbReference type="Pfam" id="PF00692"/>
    </source>
</evidence>
<dbReference type="Gene3D" id="2.70.40.10">
    <property type="match status" value="1"/>
</dbReference>
<feature type="compositionally biased region" description="Basic residues" evidence="1">
    <location>
        <begin position="1"/>
        <end position="10"/>
    </location>
</feature>
<feature type="region of interest" description="Disordered" evidence="1">
    <location>
        <begin position="1"/>
        <end position="31"/>
    </location>
</feature>
<name>A0A432ZZI6_9FUNG</name>
<evidence type="ECO:0000313" key="3">
    <source>
        <dbReference type="EMBL" id="RUO95907.1"/>
    </source>
</evidence>
<keyword evidence="4" id="KW-1185">Reference proteome</keyword>
<dbReference type="InterPro" id="IPR029054">
    <property type="entry name" value="dUTPase-like"/>
</dbReference>
<gene>
    <name evidence="3" type="ORF">BC936DRAFT_142979</name>
</gene>
<dbReference type="Proteomes" id="UP000268093">
    <property type="component" value="Unassembled WGS sequence"/>
</dbReference>
<evidence type="ECO:0000256" key="1">
    <source>
        <dbReference type="SAM" id="MobiDB-lite"/>
    </source>
</evidence>
<sequence>MVRVTHKYNTRIRNNNDIQLPSRGTSGSAGLDLYSPEDGVVEPNSLSIVDTQLKMALPAGYCGLMFSRSSQFGMGEDYDWEQWVQIVPIQTR</sequence>
<dbReference type="AlphaFoldDB" id="A0A432ZZI6"/>
<dbReference type="Pfam" id="PF00692">
    <property type="entry name" value="dUTPase"/>
    <property type="match status" value="1"/>
</dbReference>
<protein>
    <recommendedName>
        <fullName evidence="2">dUTPase-like domain-containing protein</fullName>
    </recommendedName>
</protein>
<feature type="compositionally biased region" description="Polar residues" evidence="1">
    <location>
        <begin position="11"/>
        <end position="28"/>
    </location>
</feature>
<dbReference type="OrthoDB" id="10261072at2759"/>
<reference evidence="3 4" key="1">
    <citation type="journal article" date="2018" name="New Phytol.">
        <title>Phylogenomics of Endogonaceae and evolution of mycorrhizas within Mucoromycota.</title>
        <authorList>
            <person name="Chang Y."/>
            <person name="Desiro A."/>
            <person name="Na H."/>
            <person name="Sandor L."/>
            <person name="Lipzen A."/>
            <person name="Clum A."/>
            <person name="Barry K."/>
            <person name="Grigoriev I.V."/>
            <person name="Martin F.M."/>
            <person name="Stajich J.E."/>
            <person name="Smith M.E."/>
            <person name="Bonito G."/>
            <person name="Spatafora J.W."/>
        </authorList>
    </citation>
    <scope>NUCLEOTIDE SEQUENCE [LARGE SCALE GENOMIC DNA]</scope>
    <source>
        <strain evidence="3 4">GMNB39</strain>
    </source>
</reference>
<evidence type="ECO:0000313" key="4">
    <source>
        <dbReference type="Proteomes" id="UP000268093"/>
    </source>
</evidence>